<keyword evidence="3" id="KW-1185">Reference proteome</keyword>
<comment type="caution">
    <text evidence="2">The sequence shown here is derived from an EMBL/GenBank/DDBJ whole genome shotgun (WGS) entry which is preliminary data.</text>
</comment>
<gene>
    <name evidence="2" type="ORF">QQS21_002777</name>
</gene>
<sequence length="658" mass="73742">MDETVQIPELGDAQYCTEVMHLPVDKTELQHDRELLRKAHGLGIMATLPTVLEANRITSSAMSDSTESTSRDQTFSTVSDGSTIAYLTPHSSIYGVPSPNLSSIDNSIQQKSLGRSLNFSSYEKYLAQVDIVHEEPRFTKSAVQNASSGQSIFSVSTRKSLSGVTSGFRSRMKLRKRPARIFETPVSCFRCHAPFSQSGTLHSLPCGHANCTHCLNDLATRAIQDESNMPPSCCARPVTAEALQQALDIDTQELFLKAVFQYSIPSESRIFCCNSLCREFIPPLKKTDPCMPSAVTCLKCQTKVCSTCKHNAHAIGTHCPEDWELLDALKIGGDGSWRRCYRCRRLVELADATELATCECKAQFCHTCGGVWDITTGCANACRGEEEELAKRRKEEERQATESEAVLATEQEESMERSMAHPSIQAVLESQGKELQRMLGFRVTAESSLKARQAAEEIALENKQVEEEESMKEKHTKATSQLEDRQIREELDLRTSLDQAARSIKVRIKHMEAYCDGLGQNPNGSSDPPRVVTEQNLRDLGHQYNLRDDLERQNEAKINMMRDRQSKSMEELVDKHEVELECLIEGHLREKGELSERLSREQETFQNAFDARQSRCTARWTLAIEIQCKELHEQDGLRYAVVASPSWPENTSTTGDSA</sequence>
<feature type="region of interest" description="Disordered" evidence="1">
    <location>
        <begin position="392"/>
        <end position="419"/>
    </location>
</feature>
<evidence type="ECO:0000313" key="2">
    <source>
        <dbReference type="EMBL" id="KAK2608666.1"/>
    </source>
</evidence>
<evidence type="ECO:0000313" key="3">
    <source>
        <dbReference type="Proteomes" id="UP001251528"/>
    </source>
</evidence>
<reference evidence="2" key="1">
    <citation type="submission" date="2023-06" db="EMBL/GenBank/DDBJ databases">
        <title>Conoideocrella luteorostrata (Hypocreales: Clavicipitaceae), a potential biocontrol fungus for elongate hemlock scale in United States Christmas tree production areas.</title>
        <authorList>
            <person name="Barrett H."/>
            <person name="Lovett B."/>
            <person name="Macias A.M."/>
            <person name="Stajich J.E."/>
            <person name="Kasson M.T."/>
        </authorList>
    </citation>
    <scope>NUCLEOTIDE SEQUENCE</scope>
    <source>
        <strain evidence="2">ARSEF 14590</strain>
    </source>
</reference>
<evidence type="ECO:0000256" key="1">
    <source>
        <dbReference type="SAM" id="MobiDB-lite"/>
    </source>
</evidence>
<dbReference type="InterPro" id="IPR031127">
    <property type="entry name" value="E3_UB_ligase_RBR"/>
</dbReference>
<name>A0AAJ0CUG7_9HYPO</name>
<evidence type="ECO:0008006" key="4">
    <source>
        <dbReference type="Google" id="ProtNLM"/>
    </source>
</evidence>
<proteinExistence type="predicted"/>
<feature type="region of interest" description="Disordered" evidence="1">
    <location>
        <begin position="462"/>
        <end position="483"/>
    </location>
</feature>
<dbReference type="GO" id="GO:0004842">
    <property type="term" value="F:ubiquitin-protein transferase activity"/>
    <property type="evidence" value="ECO:0007669"/>
    <property type="project" value="InterPro"/>
</dbReference>
<accession>A0AAJ0CUG7</accession>
<protein>
    <recommendedName>
        <fullName evidence="4">RING-type domain-containing protein</fullName>
    </recommendedName>
</protein>
<dbReference type="Proteomes" id="UP001251528">
    <property type="component" value="Unassembled WGS sequence"/>
</dbReference>
<organism evidence="2 3">
    <name type="scientific">Conoideocrella luteorostrata</name>
    <dbReference type="NCBI Taxonomy" id="1105319"/>
    <lineage>
        <taxon>Eukaryota</taxon>
        <taxon>Fungi</taxon>
        <taxon>Dikarya</taxon>
        <taxon>Ascomycota</taxon>
        <taxon>Pezizomycotina</taxon>
        <taxon>Sordariomycetes</taxon>
        <taxon>Hypocreomycetidae</taxon>
        <taxon>Hypocreales</taxon>
        <taxon>Clavicipitaceae</taxon>
        <taxon>Conoideocrella</taxon>
    </lineage>
</organism>
<feature type="compositionally biased region" description="Basic and acidic residues" evidence="1">
    <location>
        <begin position="392"/>
        <end position="401"/>
    </location>
</feature>
<dbReference type="GO" id="GO:0016567">
    <property type="term" value="P:protein ubiquitination"/>
    <property type="evidence" value="ECO:0007669"/>
    <property type="project" value="InterPro"/>
</dbReference>
<dbReference type="SUPFAM" id="SSF57850">
    <property type="entry name" value="RING/U-box"/>
    <property type="match status" value="2"/>
</dbReference>
<dbReference type="EMBL" id="JASWJB010000034">
    <property type="protein sequence ID" value="KAK2608666.1"/>
    <property type="molecule type" value="Genomic_DNA"/>
</dbReference>
<dbReference type="AlphaFoldDB" id="A0AAJ0CUG7"/>
<dbReference type="Gene3D" id="1.20.120.1750">
    <property type="match status" value="1"/>
</dbReference>
<dbReference type="PANTHER" id="PTHR11685">
    <property type="entry name" value="RBR FAMILY RING FINGER AND IBR DOMAIN-CONTAINING"/>
    <property type="match status" value="1"/>
</dbReference>